<dbReference type="InterPro" id="IPR045664">
    <property type="entry name" value="DUF6387"/>
</dbReference>
<sequence length="303" mass="35139">MDRPNLARRIPSWFNLEAYDRLSSLSANGWLYLLADLRMLLDEQENYYLDEFERGLDLEALEATFVRFQDGEHAKWVEWKKEDYLDSPDVYSFGSVQSLSNSVVAHMSSRLEKIPSGAELMERVRRIADLEDKRDFKGAHDAEEDIQHLEEFGRTPFFVSLRGAADLVESGENLPRDRTLSVNLRAPDDILRKDFDRWLQAMRSLQDQQAAKRIFTESDFKRWIRNGYVPLLVLSKWKELTGAKITYGDLCEAAFPRMRRVEVDDVRKTLLPNARAWATLETIDALAAQAASEEQKSRRDAEE</sequence>
<gene>
    <name evidence="1" type="ORF">JJL50_19085</name>
</gene>
<dbReference type="AlphaFoldDB" id="A0ABD7C4I5"/>
<evidence type="ECO:0000313" key="1">
    <source>
        <dbReference type="EMBL" id="QQQ42022.1"/>
    </source>
</evidence>
<dbReference type="EMBL" id="CP067993">
    <property type="protein sequence ID" value="QQQ42022.1"/>
    <property type="molecule type" value="Genomic_DNA"/>
</dbReference>
<reference evidence="1 2" key="1">
    <citation type="submission" date="2021-01" db="EMBL/GenBank/DDBJ databases">
        <title>Genome Characterization of a novel Stenotrophomonas isolate with high keratinase activity.</title>
        <authorList>
            <person name="Cao Z.-J."/>
        </authorList>
    </citation>
    <scope>NUCLEOTIDE SEQUENCE [LARGE SCALE GENOMIC DNA]</scope>
    <source>
        <strain evidence="1 2">DHHJ</strain>
    </source>
</reference>
<organism evidence="1 2">
    <name type="scientific">Stenotrophomonas maltophilia</name>
    <name type="common">Pseudomonas maltophilia</name>
    <name type="synonym">Xanthomonas maltophilia</name>
    <dbReference type="NCBI Taxonomy" id="40324"/>
    <lineage>
        <taxon>Bacteria</taxon>
        <taxon>Pseudomonadati</taxon>
        <taxon>Pseudomonadota</taxon>
        <taxon>Gammaproteobacteria</taxon>
        <taxon>Lysobacterales</taxon>
        <taxon>Lysobacteraceae</taxon>
        <taxon>Stenotrophomonas</taxon>
        <taxon>Stenotrophomonas maltophilia group</taxon>
    </lineage>
</organism>
<dbReference type="Proteomes" id="UP000596095">
    <property type="component" value="Chromosome"/>
</dbReference>
<dbReference type="Pfam" id="PF19924">
    <property type="entry name" value="DUF6387"/>
    <property type="match status" value="1"/>
</dbReference>
<proteinExistence type="predicted"/>
<dbReference type="RefSeq" id="WP_201117428.1">
    <property type="nucleotide sequence ID" value="NZ_CP067993.1"/>
</dbReference>
<name>A0ABD7C4I5_STEMA</name>
<evidence type="ECO:0000313" key="2">
    <source>
        <dbReference type="Proteomes" id="UP000596095"/>
    </source>
</evidence>
<accession>A0ABD7C4I5</accession>
<protein>
    <submittedName>
        <fullName evidence="1">Uncharacterized protein</fullName>
    </submittedName>
</protein>